<dbReference type="Proteomes" id="UP000613743">
    <property type="component" value="Unassembled WGS sequence"/>
</dbReference>
<accession>A0A917JUG3</accession>
<protein>
    <recommendedName>
        <fullName evidence="3">Structural protein P5</fullName>
    </recommendedName>
</protein>
<evidence type="ECO:0008006" key="3">
    <source>
        <dbReference type="Google" id="ProtNLM"/>
    </source>
</evidence>
<proteinExistence type="predicted"/>
<dbReference type="AlphaFoldDB" id="A0A917JUG3"/>
<sequence length="201" mass="22506">MRWLALVFIGLLGGLFFYRAAAPVPKKSSGTKSPQVPDYLNFDFEQLLSGGSNMNNKPYEQAGGKPIPRGIANNNPLNIRENHEVDYDWQGEHDLDLDPAFEEFISPWHGIRAAARILKTYRHKRGLKNVHQIIYRWAPPSDDNPTEKYIEFVANSAGVDAQQTLSIADYPAVVAAMIHFENGYNPYDDKTITEAVTAGLS</sequence>
<comment type="caution">
    <text evidence="1">The sequence shown here is derived from an EMBL/GenBank/DDBJ whole genome shotgun (WGS) entry which is preliminary data.</text>
</comment>
<gene>
    <name evidence="1" type="ORF">GCM10009332_24060</name>
</gene>
<reference evidence="1" key="2">
    <citation type="submission" date="2020-09" db="EMBL/GenBank/DDBJ databases">
        <authorList>
            <person name="Sun Q."/>
            <person name="Ohkuma M."/>
        </authorList>
    </citation>
    <scope>NUCLEOTIDE SEQUENCE</scope>
    <source>
        <strain evidence="1">JCM 30804</strain>
    </source>
</reference>
<dbReference type="RefSeq" id="WP_229779852.1">
    <property type="nucleotide sequence ID" value="NZ_BMPZ01000006.1"/>
</dbReference>
<dbReference type="EMBL" id="BMPZ01000006">
    <property type="protein sequence ID" value="GGI85925.1"/>
    <property type="molecule type" value="Genomic_DNA"/>
</dbReference>
<name>A0A917JUG3_9GAMM</name>
<evidence type="ECO:0000313" key="2">
    <source>
        <dbReference type="Proteomes" id="UP000613743"/>
    </source>
</evidence>
<evidence type="ECO:0000313" key="1">
    <source>
        <dbReference type="EMBL" id="GGI85925.1"/>
    </source>
</evidence>
<reference evidence="1" key="1">
    <citation type="journal article" date="2014" name="Int. J. Syst. Evol. Microbiol.">
        <title>Complete genome sequence of Corynebacterium casei LMG S-19264T (=DSM 44701T), isolated from a smear-ripened cheese.</title>
        <authorList>
            <consortium name="US DOE Joint Genome Institute (JGI-PGF)"/>
            <person name="Walter F."/>
            <person name="Albersmeier A."/>
            <person name="Kalinowski J."/>
            <person name="Ruckert C."/>
        </authorList>
    </citation>
    <scope>NUCLEOTIDE SEQUENCE</scope>
    <source>
        <strain evidence="1">JCM 30804</strain>
    </source>
</reference>
<organism evidence="1 2">
    <name type="scientific">Shewanella gelidii</name>
    <dbReference type="NCBI Taxonomy" id="1642821"/>
    <lineage>
        <taxon>Bacteria</taxon>
        <taxon>Pseudomonadati</taxon>
        <taxon>Pseudomonadota</taxon>
        <taxon>Gammaproteobacteria</taxon>
        <taxon>Alteromonadales</taxon>
        <taxon>Shewanellaceae</taxon>
        <taxon>Shewanella</taxon>
    </lineage>
</organism>
<keyword evidence="2" id="KW-1185">Reference proteome</keyword>